<feature type="domain" description="C2H2-type" evidence="2">
    <location>
        <begin position="309"/>
        <end position="331"/>
    </location>
</feature>
<feature type="compositionally biased region" description="Gly residues" evidence="1">
    <location>
        <begin position="31"/>
        <end position="41"/>
    </location>
</feature>
<proteinExistence type="predicted"/>
<gene>
    <name evidence="3" type="ORF">Pmani_022664</name>
</gene>
<dbReference type="InterPro" id="IPR013087">
    <property type="entry name" value="Znf_C2H2_type"/>
</dbReference>
<dbReference type="InterPro" id="IPR052644">
    <property type="entry name" value="ZMAT3"/>
</dbReference>
<protein>
    <recommendedName>
        <fullName evidence="2">C2H2-type domain-containing protein</fullName>
    </recommendedName>
</protein>
<dbReference type="Pfam" id="PF12874">
    <property type="entry name" value="zf-met"/>
    <property type="match status" value="4"/>
</dbReference>
<dbReference type="GO" id="GO:0008270">
    <property type="term" value="F:zinc ion binding"/>
    <property type="evidence" value="ECO:0007669"/>
    <property type="project" value="InterPro"/>
</dbReference>
<feature type="region of interest" description="Disordered" evidence="1">
    <location>
        <begin position="1"/>
        <end position="228"/>
    </location>
</feature>
<dbReference type="PANTHER" id="PTHR46786:SF1">
    <property type="entry name" value="ZINC FINGER MATRIN-TYPE PROTEIN 3"/>
    <property type="match status" value="1"/>
</dbReference>
<dbReference type="InterPro" id="IPR003604">
    <property type="entry name" value="Matrin/U1-like-C_Znf_C2H2"/>
</dbReference>
<dbReference type="SMART" id="SM00355">
    <property type="entry name" value="ZnF_C2H2"/>
    <property type="match status" value="4"/>
</dbReference>
<keyword evidence="4" id="KW-1185">Reference proteome</keyword>
<feature type="compositionally biased region" description="Pro residues" evidence="1">
    <location>
        <begin position="80"/>
        <end position="95"/>
    </location>
</feature>
<dbReference type="Proteomes" id="UP001292094">
    <property type="component" value="Unassembled WGS sequence"/>
</dbReference>
<dbReference type="InterPro" id="IPR036236">
    <property type="entry name" value="Znf_C2H2_sf"/>
</dbReference>
<feature type="domain" description="C2H2-type" evidence="2">
    <location>
        <begin position="483"/>
        <end position="505"/>
    </location>
</feature>
<name>A0AAE1PDI9_9EUCA</name>
<dbReference type="PANTHER" id="PTHR46786">
    <property type="entry name" value="ZINC FINGER MATRIN-TYPE PROTEIN 3"/>
    <property type="match status" value="1"/>
</dbReference>
<dbReference type="PRINTS" id="PR01217">
    <property type="entry name" value="PRICHEXTENSN"/>
</dbReference>
<accession>A0AAE1PDI9</accession>
<dbReference type="SMART" id="SM00451">
    <property type="entry name" value="ZnF_U1"/>
    <property type="match status" value="4"/>
</dbReference>
<reference evidence="3" key="1">
    <citation type="submission" date="2023-11" db="EMBL/GenBank/DDBJ databases">
        <title>Genome assemblies of two species of porcelain crab, Petrolisthes cinctipes and Petrolisthes manimaculis (Anomura: Porcellanidae).</title>
        <authorList>
            <person name="Angst P."/>
        </authorList>
    </citation>
    <scope>NUCLEOTIDE SEQUENCE</scope>
    <source>
        <strain evidence="3">PB745_02</strain>
        <tissue evidence="3">Gill</tissue>
    </source>
</reference>
<dbReference type="GO" id="GO:0003676">
    <property type="term" value="F:nucleic acid binding"/>
    <property type="evidence" value="ECO:0007669"/>
    <property type="project" value="InterPro"/>
</dbReference>
<evidence type="ECO:0000256" key="1">
    <source>
        <dbReference type="SAM" id="MobiDB-lite"/>
    </source>
</evidence>
<dbReference type="EMBL" id="JAWZYT010002274">
    <property type="protein sequence ID" value="KAK4305441.1"/>
    <property type="molecule type" value="Genomic_DNA"/>
</dbReference>
<feature type="compositionally biased region" description="Pro residues" evidence="1">
    <location>
        <begin position="43"/>
        <end position="52"/>
    </location>
</feature>
<feature type="compositionally biased region" description="Polar residues" evidence="1">
    <location>
        <begin position="128"/>
        <end position="147"/>
    </location>
</feature>
<dbReference type="SUPFAM" id="SSF57667">
    <property type="entry name" value="beta-beta-alpha zinc fingers"/>
    <property type="match status" value="4"/>
</dbReference>
<dbReference type="PROSITE" id="PS00028">
    <property type="entry name" value="ZINC_FINGER_C2H2_1"/>
    <property type="match status" value="2"/>
</dbReference>
<sequence length="511" mass="56542">MSEAPCRAGGYTGSWGQAMSSMYGPSRSHYGGYGNYWGGYGHPPHPPPPPPIPHHDPQASFQPPPPPPPPPPHFRHMRPPPHAFRPPPPPPPIRLPRPQQQSQPPYPTQQSTPRQTRSQTPSQDTRKTTGTSQQTNFNNIRTQSNTCLVHGAKTPQPPPPPPPEVNNVGEATSQGKQGEQKQNNHKPPEPQTGSPLVPRRNEPDSPPLPASPTKTPNNKRPLPVEFDPNLPDDLVGKFHNNACELCDVKLNSRIQAKNHYEGKQHTKKVRNYLIENSQKDGQPAAKLPKIDLSTPKKKVEPLDVSQLYCKCCELSFTSEQHAQQHYLGRNHQRVLHGLKPLRAGYFNKETGKWQRMPPDPRVAAERLGAQTPVEGSEATEGEGETTKKPPIDPDAVKERGRFFCELCNVSATSQDQLDGHMSGQRHIKAVRLSLRNSSSPAAPATQSGPMDSILASVIKADEAKKTKAKDLSIYRTPSGKYYCSPCDLTLNSESQFAQHVDSKKHKTRRVK</sequence>
<feature type="compositionally biased region" description="Low complexity" evidence="1">
    <location>
        <begin position="96"/>
        <end position="123"/>
    </location>
</feature>
<feature type="compositionally biased region" description="Pro residues" evidence="1">
    <location>
        <begin position="155"/>
        <end position="164"/>
    </location>
</feature>
<feature type="compositionally biased region" description="Pro residues" evidence="1">
    <location>
        <begin position="62"/>
        <end position="72"/>
    </location>
</feature>
<dbReference type="AlphaFoldDB" id="A0AAE1PDI9"/>
<evidence type="ECO:0000313" key="4">
    <source>
        <dbReference type="Proteomes" id="UP001292094"/>
    </source>
</evidence>
<feature type="region of interest" description="Disordered" evidence="1">
    <location>
        <begin position="368"/>
        <end position="393"/>
    </location>
</feature>
<evidence type="ECO:0000313" key="3">
    <source>
        <dbReference type="EMBL" id="KAK4305441.1"/>
    </source>
</evidence>
<feature type="compositionally biased region" description="Basic and acidic residues" evidence="1">
    <location>
        <begin position="384"/>
        <end position="393"/>
    </location>
</feature>
<comment type="caution">
    <text evidence="3">The sequence shown here is derived from an EMBL/GenBank/DDBJ whole genome shotgun (WGS) entry which is preliminary data.</text>
</comment>
<dbReference type="Gene3D" id="3.30.160.60">
    <property type="entry name" value="Classic Zinc Finger"/>
    <property type="match status" value="4"/>
</dbReference>
<feature type="compositionally biased region" description="Polar residues" evidence="1">
    <location>
        <begin position="169"/>
        <end position="181"/>
    </location>
</feature>
<organism evidence="3 4">
    <name type="scientific">Petrolisthes manimaculis</name>
    <dbReference type="NCBI Taxonomy" id="1843537"/>
    <lineage>
        <taxon>Eukaryota</taxon>
        <taxon>Metazoa</taxon>
        <taxon>Ecdysozoa</taxon>
        <taxon>Arthropoda</taxon>
        <taxon>Crustacea</taxon>
        <taxon>Multicrustacea</taxon>
        <taxon>Malacostraca</taxon>
        <taxon>Eumalacostraca</taxon>
        <taxon>Eucarida</taxon>
        <taxon>Decapoda</taxon>
        <taxon>Pleocyemata</taxon>
        <taxon>Anomura</taxon>
        <taxon>Galatheoidea</taxon>
        <taxon>Porcellanidae</taxon>
        <taxon>Petrolisthes</taxon>
    </lineage>
</organism>
<evidence type="ECO:0000259" key="2">
    <source>
        <dbReference type="PROSITE" id="PS00028"/>
    </source>
</evidence>